<dbReference type="Gene3D" id="3.50.50.60">
    <property type="entry name" value="FAD/NAD(P)-binding domain"/>
    <property type="match status" value="1"/>
</dbReference>
<comment type="caution">
    <text evidence="5">The sequence shown here is derived from an EMBL/GenBank/DDBJ whole genome shotgun (WGS) entry which is preliminary data.</text>
</comment>
<dbReference type="PRINTS" id="PR00420">
    <property type="entry name" value="RNGMNOXGNASE"/>
</dbReference>
<protein>
    <submittedName>
        <fullName evidence="5">Bifunctional hydroxylase/dehydrase</fullName>
    </submittedName>
</protein>
<dbReference type="Gene3D" id="3.30.70.2450">
    <property type="match status" value="1"/>
</dbReference>
<keyword evidence="2" id="KW-0285">Flavoprotein</keyword>
<keyword evidence="3" id="KW-0274">FAD</keyword>
<name>A0ABT1HYP1_STRSD</name>
<keyword evidence="6" id="KW-1185">Reference proteome</keyword>
<proteinExistence type="predicted"/>
<dbReference type="InterPro" id="IPR036188">
    <property type="entry name" value="FAD/NAD-bd_sf"/>
</dbReference>
<evidence type="ECO:0000313" key="6">
    <source>
        <dbReference type="Proteomes" id="UP001205311"/>
    </source>
</evidence>
<sequence length="484" mass="52312">MTKRVIVAGAGPVGLTLAAELRLAGAEVLVLERLAEPTGQSRALGMHARTMEVLDQRGLLDRLEGRRGEWGHFGAIPLDFGVLDSHVAGQMMIPQAKTERALGAWAAELGVPIRRGHEVVGLAQDADGVQVEVEGPEGRYRLRAAYLVGCDGGRSTVRRLAGFDFPGTEATTEYLMADVEGIDLPFRFSDVRERGGISVIPLGDGVTRVLPVEFGAPPRRRTEPPAFQEVVERVARITGDDISGGRPRWVTSFGDATRQVSEYRRGRVLLAGDAAHIHLPAGGQGLNLGVQDAMNLGWKLGLVATGRAGEELLDTYHAERHPVGADVLFNTRAQAPLLNGGLDLEPLRAVLREIFRFDEVNRHLTNMISALDLRYEVGAGSHPLLGRRMPRRALSTSDGETDTFRLLHVARGVLLDLSDDAELGAVAEGWADRVDVVRASAPELPGVDAVLVRPDGYVAWAAPDAEGERLDVALGRWFGPPRTR</sequence>
<gene>
    <name evidence="5" type="ORF">LX15_004357</name>
</gene>
<evidence type="ECO:0000256" key="2">
    <source>
        <dbReference type="ARBA" id="ARBA00022630"/>
    </source>
</evidence>
<dbReference type="Proteomes" id="UP001205311">
    <property type="component" value="Unassembled WGS sequence"/>
</dbReference>
<dbReference type="InterPro" id="IPR050641">
    <property type="entry name" value="RIFMO-like"/>
</dbReference>
<evidence type="ECO:0000256" key="3">
    <source>
        <dbReference type="ARBA" id="ARBA00022827"/>
    </source>
</evidence>
<dbReference type="Pfam" id="PF01494">
    <property type="entry name" value="FAD_binding_3"/>
    <property type="match status" value="1"/>
</dbReference>
<evidence type="ECO:0000259" key="4">
    <source>
        <dbReference type="Pfam" id="PF01494"/>
    </source>
</evidence>
<dbReference type="InterPro" id="IPR002938">
    <property type="entry name" value="FAD-bd"/>
</dbReference>
<dbReference type="PANTHER" id="PTHR43004">
    <property type="entry name" value="TRK SYSTEM POTASSIUM UPTAKE PROTEIN"/>
    <property type="match status" value="1"/>
</dbReference>
<dbReference type="Pfam" id="PF21274">
    <property type="entry name" value="Rng_hyd_C"/>
    <property type="match status" value="1"/>
</dbReference>
<organism evidence="5 6">
    <name type="scientific">Streptoalloteichus tenebrarius (strain ATCC 17920 / DSM 40477 / JCM 4838 / CBS 697.72 / NBRC 16177 / NCIMB 11028 / NRRL B-12390 / A12253. 1 / ISP 5477)</name>
    <name type="common">Streptomyces tenebrarius</name>
    <dbReference type="NCBI Taxonomy" id="1933"/>
    <lineage>
        <taxon>Bacteria</taxon>
        <taxon>Bacillati</taxon>
        <taxon>Actinomycetota</taxon>
        <taxon>Actinomycetes</taxon>
        <taxon>Pseudonocardiales</taxon>
        <taxon>Pseudonocardiaceae</taxon>
        <taxon>Streptoalloteichus</taxon>
    </lineage>
</organism>
<feature type="domain" description="FAD-binding" evidence="4">
    <location>
        <begin position="4"/>
        <end position="328"/>
    </location>
</feature>
<evidence type="ECO:0000256" key="1">
    <source>
        <dbReference type="ARBA" id="ARBA00001974"/>
    </source>
</evidence>
<dbReference type="RefSeq" id="WP_253671482.1">
    <property type="nucleotide sequence ID" value="NZ_JAMTCP010000029.1"/>
</dbReference>
<dbReference type="Gene3D" id="3.40.30.120">
    <property type="match status" value="1"/>
</dbReference>
<reference evidence="5 6" key="1">
    <citation type="submission" date="2022-06" db="EMBL/GenBank/DDBJ databases">
        <title>Genomic Encyclopedia of Archaeal and Bacterial Type Strains, Phase II (KMG-II): from individual species to whole genera.</title>
        <authorList>
            <person name="Goeker M."/>
        </authorList>
    </citation>
    <scope>NUCLEOTIDE SEQUENCE [LARGE SCALE GENOMIC DNA]</scope>
    <source>
        <strain evidence="5 6">DSM 40477</strain>
    </source>
</reference>
<dbReference type="EMBL" id="JAMTCP010000029">
    <property type="protein sequence ID" value="MCP2260638.1"/>
    <property type="molecule type" value="Genomic_DNA"/>
</dbReference>
<comment type="cofactor">
    <cofactor evidence="1">
        <name>FAD</name>
        <dbReference type="ChEBI" id="CHEBI:57692"/>
    </cofactor>
</comment>
<dbReference type="SUPFAM" id="SSF51905">
    <property type="entry name" value="FAD/NAD(P)-binding domain"/>
    <property type="match status" value="1"/>
</dbReference>
<evidence type="ECO:0000313" key="5">
    <source>
        <dbReference type="EMBL" id="MCP2260638.1"/>
    </source>
</evidence>
<dbReference type="PANTHER" id="PTHR43004:SF19">
    <property type="entry name" value="BINDING MONOOXYGENASE, PUTATIVE (JCVI)-RELATED"/>
    <property type="match status" value="1"/>
</dbReference>
<accession>A0ABT1HYP1</accession>